<dbReference type="PRINTS" id="PR00704">
    <property type="entry name" value="CALPAIN"/>
</dbReference>
<dbReference type="GO" id="GO:0004198">
    <property type="term" value="F:calcium-dependent cysteine-type endopeptidase activity"/>
    <property type="evidence" value="ECO:0007669"/>
    <property type="project" value="InterPro"/>
</dbReference>
<dbReference type="Pfam" id="PF01067">
    <property type="entry name" value="Calpain_III"/>
    <property type="match status" value="1"/>
</dbReference>
<dbReference type="GO" id="GO:0006508">
    <property type="term" value="P:proteolysis"/>
    <property type="evidence" value="ECO:0007669"/>
    <property type="project" value="UniProtKB-KW"/>
</dbReference>
<dbReference type="GeneID" id="111580017"/>
<evidence type="ECO:0000256" key="4">
    <source>
        <dbReference type="ARBA" id="ARBA00022807"/>
    </source>
</evidence>
<evidence type="ECO:0000256" key="5">
    <source>
        <dbReference type="PIRSR" id="PIRSR622684-1"/>
    </source>
</evidence>
<evidence type="ECO:0000313" key="8">
    <source>
        <dbReference type="Ensembl" id="ENSAOCP00000021989.2"/>
    </source>
</evidence>
<dbReference type="FunFam" id="3.90.70.10:FF:000054">
    <property type="entry name" value="Calpain 14"/>
    <property type="match status" value="1"/>
</dbReference>
<dbReference type="Proteomes" id="UP001501940">
    <property type="component" value="Chromosome 14"/>
</dbReference>
<protein>
    <recommendedName>
        <fullName evidence="7">Calpain catalytic domain-containing protein</fullName>
    </recommendedName>
</protein>
<dbReference type="Gene3D" id="2.60.120.380">
    <property type="match status" value="1"/>
</dbReference>
<dbReference type="InterPro" id="IPR036213">
    <property type="entry name" value="Calpain_III_sf"/>
</dbReference>
<dbReference type="KEGG" id="aoce:111580017"/>
<evidence type="ECO:0000313" key="9">
    <source>
        <dbReference type="Proteomes" id="UP001501940"/>
    </source>
</evidence>
<organism evidence="8 9">
    <name type="scientific">Amphiprion ocellaris</name>
    <name type="common">Clown anemonefish</name>
    <dbReference type="NCBI Taxonomy" id="80972"/>
    <lineage>
        <taxon>Eukaryota</taxon>
        <taxon>Metazoa</taxon>
        <taxon>Chordata</taxon>
        <taxon>Craniata</taxon>
        <taxon>Vertebrata</taxon>
        <taxon>Euteleostomi</taxon>
        <taxon>Actinopterygii</taxon>
        <taxon>Neopterygii</taxon>
        <taxon>Teleostei</taxon>
        <taxon>Neoteleostei</taxon>
        <taxon>Acanthomorphata</taxon>
        <taxon>Ovalentaria</taxon>
        <taxon>Pomacentridae</taxon>
        <taxon>Amphiprion</taxon>
    </lineage>
</organism>
<dbReference type="SMART" id="SM00720">
    <property type="entry name" value="calpain_III"/>
    <property type="match status" value="1"/>
</dbReference>
<name>A0A3Q1C9J4_AMPOC</name>
<dbReference type="InterPro" id="IPR001300">
    <property type="entry name" value="Peptidase_C2_calpain_cat"/>
</dbReference>
<dbReference type="Ensembl" id="ENSAOCT00000009140.2">
    <property type="protein sequence ID" value="ENSAOCP00000021989.2"/>
    <property type="gene ID" value="ENSAOCG00000007167.2"/>
</dbReference>
<sequence length="499" mass="56316">MTSMTSTCVKMIHSLYKQGAEGSPCNPVKFKGQDFKQLKETLLREGKKFEDETFPANIGSLGKIEDFTAEELKEVKWCRPHELNPNPSFVVDVVSRFDFKQGSVGNCWFLSSIGALTKRRSLMVQVVLPDQSFKDNYAGIFHFRFWRFGKWVEVVIDDLLPTLHEQLVSVYSRSGAEFWAPLLEKAYAKVCGSYGDMIAGLPPEALKDFSGGVHMNYNLSKPPSDLWDVMIRATQCETMMGCATFDGEKGEEYSKKFGLVAGHAFAVTGVKQVESQGKKVNLVRIWNPWGEKEWTGGWSDQSTLWSTVSKEVREECLKVRDDGEFWMTLEDFCTYFEGLDICCDSPNFVDDDAVCQWNCSLKEGRWESGKSAGGGDYETEGFWTNPQYRLTVKNIKGGNNILLSLLQKPDEEYRSKVTYYYIGFTIYKVPSGTPKGRLSPSDVQDAPPPKASVFEETREKIEMHSLEAGEYLIIPSTCDPGKTASFIITIYSKAETEIE</sequence>
<keyword evidence="9" id="KW-1185">Reference proteome</keyword>
<dbReference type="PROSITE" id="PS00139">
    <property type="entry name" value="THIOL_PROTEASE_CYS"/>
    <property type="match status" value="1"/>
</dbReference>
<dbReference type="STRING" id="80972.ENSAOCP00000021989"/>
<keyword evidence="2 6" id="KW-0645">Protease</keyword>
<reference evidence="8 9" key="1">
    <citation type="submission" date="2022-01" db="EMBL/GenBank/DDBJ databases">
        <title>A chromosome-scale genome assembly of the false clownfish, Amphiprion ocellaris.</title>
        <authorList>
            <person name="Ryu T."/>
        </authorList>
    </citation>
    <scope>NUCLEOTIDE SEQUENCE [LARGE SCALE GENOMIC DNA]</scope>
</reference>
<dbReference type="GO" id="GO:0005737">
    <property type="term" value="C:cytoplasm"/>
    <property type="evidence" value="ECO:0007669"/>
    <property type="project" value="TreeGrafter"/>
</dbReference>
<dbReference type="InterPro" id="IPR022684">
    <property type="entry name" value="Calpain_cysteine_protease"/>
</dbReference>
<dbReference type="SMART" id="SM00230">
    <property type="entry name" value="CysPc"/>
    <property type="match status" value="1"/>
</dbReference>
<dbReference type="InterPro" id="IPR000169">
    <property type="entry name" value="Pept_cys_AS"/>
</dbReference>
<dbReference type="AlphaFoldDB" id="A0A3Q1C9J4"/>
<evidence type="ECO:0000256" key="6">
    <source>
        <dbReference type="PROSITE-ProRule" id="PRU00239"/>
    </source>
</evidence>
<dbReference type="Pfam" id="PF00648">
    <property type="entry name" value="Peptidase_C2"/>
    <property type="match status" value="1"/>
</dbReference>
<feature type="active site" evidence="5 6">
    <location>
        <position position="263"/>
    </location>
</feature>
<reference evidence="8" key="3">
    <citation type="submission" date="2025-09" db="UniProtKB">
        <authorList>
            <consortium name="Ensembl"/>
        </authorList>
    </citation>
    <scope>IDENTIFICATION</scope>
</reference>
<keyword evidence="3 6" id="KW-0378">Hydrolase</keyword>
<dbReference type="CDD" id="cd00044">
    <property type="entry name" value="CysPc"/>
    <property type="match status" value="1"/>
</dbReference>
<dbReference type="InterPro" id="IPR022683">
    <property type="entry name" value="Calpain_III"/>
</dbReference>
<dbReference type="GeneTree" id="ENSGT00940000160421"/>
<feature type="domain" description="Calpain catalytic" evidence="7">
    <location>
        <begin position="48"/>
        <end position="345"/>
    </location>
</feature>
<evidence type="ECO:0000259" key="7">
    <source>
        <dbReference type="PROSITE" id="PS50203"/>
    </source>
</evidence>
<dbReference type="SUPFAM" id="SSF49758">
    <property type="entry name" value="Calpain large subunit, middle domain (domain III)"/>
    <property type="match status" value="1"/>
</dbReference>
<dbReference type="PANTHER" id="PTHR10183">
    <property type="entry name" value="CALPAIN"/>
    <property type="match status" value="1"/>
</dbReference>
<dbReference type="OMA" id="KEGRWES"/>
<dbReference type="Gene3D" id="3.90.70.10">
    <property type="entry name" value="Cysteine proteinases"/>
    <property type="match status" value="1"/>
</dbReference>
<dbReference type="PANTHER" id="PTHR10183:SF302">
    <property type="entry name" value="CALPAIN-14"/>
    <property type="match status" value="1"/>
</dbReference>
<dbReference type="InterPro" id="IPR022682">
    <property type="entry name" value="Calpain_domain_III"/>
</dbReference>
<reference evidence="8" key="2">
    <citation type="submission" date="2025-08" db="UniProtKB">
        <authorList>
            <consortium name="Ensembl"/>
        </authorList>
    </citation>
    <scope>IDENTIFICATION</scope>
</reference>
<dbReference type="SUPFAM" id="SSF54001">
    <property type="entry name" value="Cysteine proteinases"/>
    <property type="match status" value="1"/>
</dbReference>
<evidence type="ECO:0000256" key="2">
    <source>
        <dbReference type="ARBA" id="ARBA00022670"/>
    </source>
</evidence>
<feature type="active site" evidence="5 6">
    <location>
        <position position="287"/>
    </location>
</feature>
<evidence type="ECO:0000256" key="3">
    <source>
        <dbReference type="ARBA" id="ARBA00022801"/>
    </source>
</evidence>
<dbReference type="RefSeq" id="XP_023143337.2">
    <property type="nucleotide sequence ID" value="XM_023287569.3"/>
</dbReference>
<accession>A0A3Q1C9J4</accession>
<keyword evidence="4 6" id="KW-0788">Thiol protease</keyword>
<dbReference type="PROSITE" id="PS50203">
    <property type="entry name" value="CALPAIN_CAT"/>
    <property type="match status" value="1"/>
</dbReference>
<proteinExistence type="inferred from homology"/>
<evidence type="ECO:0000256" key="1">
    <source>
        <dbReference type="ARBA" id="ARBA00007623"/>
    </source>
</evidence>
<comment type="similarity">
    <text evidence="1">Belongs to the peptidase C2 family.</text>
</comment>
<feature type="active site" evidence="5 6">
    <location>
        <position position="107"/>
    </location>
</feature>
<dbReference type="InterPro" id="IPR038765">
    <property type="entry name" value="Papain-like_cys_pep_sf"/>
</dbReference>